<organism evidence="3 4">
    <name type="scientific">Acetivibrio clariflavus (strain DSM 19732 / NBRC 101661 / EBR45)</name>
    <name type="common">Clostridium clariflavum</name>
    <dbReference type="NCBI Taxonomy" id="720554"/>
    <lineage>
        <taxon>Bacteria</taxon>
        <taxon>Bacillati</taxon>
        <taxon>Bacillota</taxon>
        <taxon>Clostridia</taxon>
        <taxon>Eubacteriales</taxon>
        <taxon>Oscillospiraceae</taxon>
        <taxon>Acetivibrio</taxon>
    </lineage>
</organism>
<dbReference type="HOGENOM" id="CLU_1114298_0_0_9"/>
<dbReference type="PANTHER" id="PTHR30404">
    <property type="entry name" value="N-ACETYLMURAMOYL-L-ALANINE AMIDASE"/>
    <property type="match status" value="1"/>
</dbReference>
<dbReference type="Pfam" id="PF01520">
    <property type="entry name" value="Amidase_3"/>
    <property type="match status" value="1"/>
</dbReference>
<gene>
    <name evidence="3" type="ordered locus">Clocl_1668</name>
</gene>
<keyword evidence="1" id="KW-0378">Hydrolase</keyword>
<sequence length="249" mass="27243">MYKVMIDPGHGGKDKSNIGPTGFVEADGVLDISLKLRDELLATGAFEVRLTRETDTYLGVRERGMMAAQWGADLFISEHTNATGLANNTSIRGTEVYSSVKRKDDALAAEMSKAIAQAIGTIDRGAKKRESTVNPGEDYYGVIDAAADGGVPHILLIENAFHDHREDEALLKDPAKRLAIAKAQADVICRFFGVSTEGDNNLNWKQKIVQEALDLGLITDKNWIDKADEMATIWFVCAVAINVYKKLKS</sequence>
<proteinExistence type="predicted"/>
<reference evidence="4" key="1">
    <citation type="submission" date="2011-12" db="EMBL/GenBank/DDBJ databases">
        <title>Complete sequence of Clostridium clariflavum DSM 19732.</title>
        <authorList>
            <consortium name="US DOE Joint Genome Institute"/>
            <person name="Lucas S."/>
            <person name="Han J."/>
            <person name="Lapidus A."/>
            <person name="Cheng J.-F."/>
            <person name="Goodwin L."/>
            <person name="Pitluck S."/>
            <person name="Peters L."/>
            <person name="Teshima H."/>
            <person name="Detter J.C."/>
            <person name="Han C."/>
            <person name="Tapia R."/>
            <person name="Land M."/>
            <person name="Hauser L."/>
            <person name="Kyrpides N."/>
            <person name="Ivanova N."/>
            <person name="Pagani I."/>
            <person name="Kitzmiller T."/>
            <person name="Lynd L."/>
            <person name="Izquierdo J."/>
            <person name="Woyke T."/>
        </authorList>
    </citation>
    <scope>NUCLEOTIDE SEQUENCE [LARGE SCALE GENOMIC DNA]</scope>
    <source>
        <strain evidence="4">DSM 19732 / NBRC 101661 / EBR45</strain>
    </source>
</reference>
<feature type="domain" description="MurNAc-LAA" evidence="2">
    <location>
        <begin position="64"/>
        <end position="189"/>
    </location>
</feature>
<name>G8LSI6_ACECE</name>
<dbReference type="SUPFAM" id="SSF53187">
    <property type="entry name" value="Zn-dependent exopeptidases"/>
    <property type="match status" value="1"/>
</dbReference>
<dbReference type="GO" id="GO:0030288">
    <property type="term" value="C:outer membrane-bounded periplasmic space"/>
    <property type="evidence" value="ECO:0007669"/>
    <property type="project" value="TreeGrafter"/>
</dbReference>
<dbReference type="EMBL" id="CP003065">
    <property type="protein sequence ID" value="AEV68290.1"/>
    <property type="molecule type" value="Genomic_DNA"/>
</dbReference>
<evidence type="ECO:0000256" key="1">
    <source>
        <dbReference type="ARBA" id="ARBA00022801"/>
    </source>
</evidence>
<dbReference type="PANTHER" id="PTHR30404:SF0">
    <property type="entry name" value="N-ACETYLMURAMOYL-L-ALANINE AMIDASE AMIC"/>
    <property type="match status" value="1"/>
</dbReference>
<dbReference type="OrthoDB" id="5344211at2"/>
<dbReference type="CDD" id="cd02696">
    <property type="entry name" value="MurNAc-LAA"/>
    <property type="match status" value="1"/>
</dbReference>
<evidence type="ECO:0000313" key="4">
    <source>
        <dbReference type="Proteomes" id="UP000005435"/>
    </source>
</evidence>
<reference evidence="3 4" key="2">
    <citation type="journal article" date="2012" name="Stand. Genomic Sci.">
        <title>Complete Genome Sequence of Clostridium clariflavum DSM 19732.</title>
        <authorList>
            <person name="Izquierdo J.A."/>
            <person name="Goodwin L."/>
            <person name="Davenport K.W."/>
            <person name="Teshima H."/>
            <person name="Bruce D."/>
            <person name="Detter C."/>
            <person name="Tapia R."/>
            <person name="Han S."/>
            <person name="Land M."/>
            <person name="Hauser L."/>
            <person name="Jeffries C.D."/>
            <person name="Han J."/>
            <person name="Pitluck S."/>
            <person name="Nolan M."/>
            <person name="Chen A."/>
            <person name="Huntemann M."/>
            <person name="Mavromatis K."/>
            <person name="Mikhailova N."/>
            <person name="Liolios K."/>
            <person name="Woyke T."/>
            <person name="Lynd L.R."/>
        </authorList>
    </citation>
    <scope>NUCLEOTIDE SEQUENCE [LARGE SCALE GENOMIC DNA]</scope>
    <source>
        <strain evidence="4">DSM 19732 / NBRC 101661 / EBR45</strain>
    </source>
</reference>
<dbReference type="Proteomes" id="UP000005435">
    <property type="component" value="Chromosome"/>
</dbReference>
<accession>G8LSI6</accession>
<dbReference type="InterPro" id="IPR002508">
    <property type="entry name" value="MurNAc-LAA_cat"/>
</dbReference>
<dbReference type="GO" id="GO:0009253">
    <property type="term" value="P:peptidoglycan catabolic process"/>
    <property type="evidence" value="ECO:0007669"/>
    <property type="project" value="InterPro"/>
</dbReference>
<evidence type="ECO:0000259" key="2">
    <source>
        <dbReference type="SMART" id="SM00646"/>
    </source>
</evidence>
<dbReference type="STRING" id="720554.Clocl_1668"/>
<dbReference type="eggNOG" id="COG0860">
    <property type="taxonomic scope" value="Bacteria"/>
</dbReference>
<dbReference type="KEGG" id="ccl:Clocl_1668"/>
<dbReference type="AlphaFoldDB" id="G8LSI6"/>
<keyword evidence="4" id="KW-1185">Reference proteome</keyword>
<evidence type="ECO:0000313" key="3">
    <source>
        <dbReference type="EMBL" id="AEV68290.1"/>
    </source>
</evidence>
<dbReference type="SMART" id="SM00646">
    <property type="entry name" value="Ami_3"/>
    <property type="match status" value="1"/>
</dbReference>
<protein>
    <submittedName>
        <fullName evidence="3">N-acetylmuramoyl-L-alanine amidase</fullName>
    </submittedName>
</protein>
<dbReference type="InterPro" id="IPR050695">
    <property type="entry name" value="N-acetylmuramoyl_amidase_3"/>
</dbReference>
<dbReference type="RefSeq" id="WP_014254879.1">
    <property type="nucleotide sequence ID" value="NC_016627.1"/>
</dbReference>
<dbReference type="GO" id="GO:0008745">
    <property type="term" value="F:N-acetylmuramoyl-L-alanine amidase activity"/>
    <property type="evidence" value="ECO:0007669"/>
    <property type="project" value="InterPro"/>
</dbReference>
<dbReference type="Gene3D" id="3.40.630.40">
    <property type="entry name" value="Zn-dependent exopeptidases"/>
    <property type="match status" value="1"/>
</dbReference>